<dbReference type="GO" id="GO:0005975">
    <property type="term" value="P:carbohydrate metabolic process"/>
    <property type="evidence" value="ECO:0007669"/>
    <property type="project" value="InterPro"/>
</dbReference>
<dbReference type="GO" id="GO:0004553">
    <property type="term" value="F:hydrolase activity, hydrolyzing O-glycosyl compounds"/>
    <property type="evidence" value="ECO:0007669"/>
    <property type="project" value="InterPro"/>
</dbReference>
<dbReference type="InterPro" id="IPR050546">
    <property type="entry name" value="Glycosyl_Hydrlase_16"/>
</dbReference>
<keyword evidence="3" id="KW-0378">Hydrolase</keyword>
<dbReference type="EMBL" id="QCZH01000018">
    <property type="protein sequence ID" value="PWA07878.1"/>
    <property type="molecule type" value="Genomic_DNA"/>
</dbReference>
<dbReference type="PANTHER" id="PTHR10963">
    <property type="entry name" value="GLYCOSYL HYDROLASE-RELATED"/>
    <property type="match status" value="1"/>
</dbReference>
<evidence type="ECO:0000313" key="3">
    <source>
        <dbReference type="EMBL" id="PWA07878.1"/>
    </source>
</evidence>
<proteinExistence type="inferred from homology"/>
<dbReference type="InterPro" id="IPR013320">
    <property type="entry name" value="ConA-like_dom_sf"/>
</dbReference>
<sequence length="272" mass="31803">MKLQFSKNDFPANSKIKENFVLEFYDEFEKDTIDTEKWLPFYLPQWSSKEMSQPQYEINNGNLVLQITDEQKPWCPEFNGNIKCSSIQTGVFSGEVGSAIGQHKVNPNCVVREKQTTAKTYLPQYGFFEIRAKSLDTQSNVVALWMIGFEDSPEKSAVICIFEVKGCNVLENKTKIGYGIHKFNDPKIKEAFYEDDFDIDVTDFHIYSAEWTPEKVVFYIDNQEIRTIKQSPNYPMQFMLGIYEIPTETKTEKDKIYPKKFEIDYVRGYRHV</sequence>
<feature type="domain" description="GH16" evidence="2">
    <location>
        <begin position="3"/>
        <end position="272"/>
    </location>
</feature>
<dbReference type="SUPFAM" id="SSF49899">
    <property type="entry name" value="Concanavalin A-like lectins/glucanases"/>
    <property type="match status" value="1"/>
</dbReference>
<dbReference type="RefSeq" id="WP_116764135.1">
    <property type="nucleotide sequence ID" value="NZ_QCZH01000018.1"/>
</dbReference>
<dbReference type="CDD" id="cd00413">
    <property type="entry name" value="Glyco_hydrolase_16"/>
    <property type="match status" value="1"/>
</dbReference>
<name>A0A2U1JST8_9FLAO</name>
<comment type="caution">
    <text evidence="3">The sequence shown here is derived from an EMBL/GenBank/DDBJ whole genome shotgun (WGS) entry which is preliminary data.</text>
</comment>
<reference evidence="3 4" key="1">
    <citation type="submission" date="2018-04" db="EMBL/GenBank/DDBJ databases">
        <title>Flavobacterium sp. nov., isolated from glacier ice.</title>
        <authorList>
            <person name="Liu Q."/>
            <person name="Xin Y.-H."/>
        </authorList>
    </citation>
    <scope>NUCLEOTIDE SEQUENCE [LARGE SCALE GENOMIC DNA]</scope>
    <source>
        <strain evidence="3 4">LB2P30</strain>
    </source>
</reference>
<gene>
    <name evidence="3" type="ORF">DB891_13650</name>
</gene>
<dbReference type="Gene3D" id="2.60.120.200">
    <property type="match status" value="1"/>
</dbReference>
<comment type="similarity">
    <text evidence="1">Belongs to the glycosyl hydrolase 16 family.</text>
</comment>
<dbReference type="Proteomes" id="UP000245618">
    <property type="component" value="Unassembled WGS sequence"/>
</dbReference>
<keyword evidence="4" id="KW-1185">Reference proteome</keyword>
<organism evidence="3 4">
    <name type="scientific">Flavobacterium laiguense</name>
    <dbReference type="NCBI Taxonomy" id="2169409"/>
    <lineage>
        <taxon>Bacteria</taxon>
        <taxon>Pseudomonadati</taxon>
        <taxon>Bacteroidota</taxon>
        <taxon>Flavobacteriia</taxon>
        <taxon>Flavobacteriales</taxon>
        <taxon>Flavobacteriaceae</taxon>
        <taxon>Flavobacterium</taxon>
    </lineage>
</organism>
<evidence type="ECO:0000313" key="4">
    <source>
        <dbReference type="Proteomes" id="UP000245618"/>
    </source>
</evidence>
<protein>
    <submittedName>
        <fullName evidence="3">Glycoside hydrolase</fullName>
    </submittedName>
</protein>
<accession>A0A2U1JST8</accession>
<dbReference type="AlphaFoldDB" id="A0A2U1JST8"/>
<dbReference type="InterPro" id="IPR000757">
    <property type="entry name" value="Beta-glucanase-like"/>
</dbReference>
<dbReference type="PROSITE" id="PS51762">
    <property type="entry name" value="GH16_2"/>
    <property type="match status" value="1"/>
</dbReference>
<dbReference type="OrthoDB" id="9809583at2"/>
<dbReference type="PANTHER" id="PTHR10963:SF55">
    <property type="entry name" value="GLYCOSIDE HYDROLASE FAMILY 16 PROTEIN"/>
    <property type="match status" value="1"/>
</dbReference>
<dbReference type="Pfam" id="PF00722">
    <property type="entry name" value="Glyco_hydro_16"/>
    <property type="match status" value="1"/>
</dbReference>
<evidence type="ECO:0000259" key="2">
    <source>
        <dbReference type="PROSITE" id="PS51762"/>
    </source>
</evidence>
<evidence type="ECO:0000256" key="1">
    <source>
        <dbReference type="ARBA" id="ARBA00006865"/>
    </source>
</evidence>